<dbReference type="InterPro" id="IPR050571">
    <property type="entry name" value="Class-IV_PLP-Dep_Aminotrnsfr"/>
</dbReference>
<keyword evidence="2" id="KW-0456">Lyase</keyword>
<evidence type="ECO:0000313" key="2">
    <source>
        <dbReference type="EMBL" id="GMA96636.1"/>
    </source>
</evidence>
<comment type="similarity">
    <text evidence="1">Belongs to the class-IV pyridoxal-phosphate-dependent aminotransferase family.</text>
</comment>
<dbReference type="Gene3D" id="3.20.10.10">
    <property type="entry name" value="D-amino Acid Aminotransferase, subunit A, domain 2"/>
    <property type="match status" value="1"/>
</dbReference>
<dbReference type="Pfam" id="PF01063">
    <property type="entry name" value="Aminotran_4"/>
    <property type="match status" value="1"/>
</dbReference>
<dbReference type="InterPro" id="IPR043132">
    <property type="entry name" value="BCAT-like_C"/>
</dbReference>
<dbReference type="InterPro" id="IPR001544">
    <property type="entry name" value="Aminotrans_IV"/>
</dbReference>
<dbReference type="Proteomes" id="UP001157034">
    <property type="component" value="Unassembled WGS sequence"/>
</dbReference>
<evidence type="ECO:0000256" key="1">
    <source>
        <dbReference type="ARBA" id="ARBA00009320"/>
    </source>
</evidence>
<name>A0ABQ6KE94_9MICO</name>
<dbReference type="EMBL" id="BSVB01000001">
    <property type="protein sequence ID" value="GMA96636.1"/>
    <property type="molecule type" value="Genomic_DNA"/>
</dbReference>
<dbReference type="InterPro" id="IPR036038">
    <property type="entry name" value="Aminotransferase-like"/>
</dbReference>
<dbReference type="SUPFAM" id="SSF56752">
    <property type="entry name" value="D-aminoacid aminotransferase-like PLP-dependent enzymes"/>
    <property type="match status" value="1"/>
</dbReference>
<dbReference type="Gene3D" id="3.30.470.10">
    <property type="match status" value="1"/>
</dbReference>
<protein>
    <submittedName>
        <fullName evidence="2">4-amino-4-deoxychorismate lyase</fullName>
    </submittedName>
</protein>
<sequence length="293" mass="30821">MAGVSAALAVLWFSPDGERTLGHELVDPAAPLLSALDLSATRGDGIFESISVGDGHPQALEAHLARFARSAAMLDLPAPDAGAWRAAIVAVAGAIDPVPESFVKIVLTRGIEGGGVPSGWAYATASPDASAARTRGIHVVMLDRGVRHDVAQTSPWLLAGAKTLSYAVNRAAVREAARRGADDVVFVSSDGYLLEGPTANVVLLRDGRLLTPPLDAGILPGTTQADLFDWAPTRRLEPVYELLRPQDLLDADAAWLVSSVRHAAPIRAVDHAEVPVDRELSDAMNAFLRGRTG</sequence>
<dbReference type="InterPro" id="IPR043131">
    <property type="entry name" value="BCAT-like_N"/>
</dbReference>
<keyword evidence="3" id="KW-1185">Reference proteome</keyword>
<accession>A0ABQ6KE94</accession>
<comment type="caution">
    <text evidence="2">The sequence shown here is derived from an EMBL/GenBank/DDBJ whole genome shotgun (WGS) entry which is preliminary data.</text>
</comment>
<dbReference type="PANTHER" id="PTHR42743:SF11">
    <property type="entry name" value="AMINODEOXYCHORISMATE LYASE"/>
    <property type="match status" value="1"/>
</dbReference>
<proteinExistence type="inferred from homology"/>
<organism evidence="2 3">
    <name type="scientific">Pseudolysinimonas kribbensis</name>
    <dbReference type="NCBI Taxonomy" id="433641"/>
    <lineage>
        <taxon>Bacteria</taxon>
        <taxon>Bacillati</taxon>
        <taxon>Actinomycetota</taxon>
        <taxon>Actinomycetes</taxon>
        <taxon>Micrococcales</taxon>
        <taxon>Microbacteriaceae</taxon>
        <taxon>Pseudolysinimonas</taxon>
    </lineage>
</organism>
<dbReference type="PANTHER" id="PTHR42743">
    <property type="entry name" value="AMINO-ACID AMINOTRANSFERASE"/>
    <property type="match status" value="1"/>
</dbReference>
<evidence type="ECO:0000313" key="3">
    <source>
        <dbReference type="Proteomes" id="UP001157034"/>
    </source>
</evidence>
<reference evidence="3" key="1">
    <citation type="journal article" date="2019" name="Int. J. Syst. Evol. Microbiol.">
        <title>The Global Catalogue of Microorganisms (GCM) 10K type strain sequencing project: providing services to taxonomists for standard genome sequencing and annotation.</title>
        <authorList>
            <consortium name="The Broad Institute Genomics Platform"/>
            <consortium name="The Broad Institute Genome Sequencing Center for Infectious Disease"/>
            <person name="Wu L."/>
            <person name="Ma J."/>
        </authorList>
    </citation>
    <scope>NUCLEOTIDE SEQUENCE [LARGE SCALE GENOMIC DNA]</scope>
    <source>
        <strain evidence="3">NBRC 108894</strain>
    </source>
</reference>
<gene>
    <name evidence="2" type="ORF">GCM10025881_34600</name>
</gene>
<dbReference type="GO" id="GO:0016829">
    <property type="term" value="F:lyase activity"/>
    <property type="evidence" value="ECO:0007669"/>
    <property type="project" value="UniProtKB-KW"/>
</dbReference>